<dbReference type="AlphaFoldDB" id="A0A8T3E8L0"/>
<keyword evidence="3" id="KW-0202">Cytokine</keyword>
<dbReference type="InterPro" id="IPR006052">
    <property type="entry name" value="TNF_dom"/>
</dbReference>
<evidence type="ECO:0000256" key="3">
    <source>
        <dbReference type="ARBA" id="ARBA00022514"/>
    </source>
</evidence>
<evidence type="ECO:0000313" key="7">
    <source>
        <dbReference type="EMBL" id="KAI1903095.1"/>
    </source>
</evidence>
<keyword evidence="4" id="KW-0472">Membrane</keyword>
<accession>A0A8T3E8L0</accession>
<evidence type="ECO:0000256" key="1">
    <source>
        <dbReference type="ARBA" id="ARBA00004370"/>
    </source>
</evidence>
<keyword evidence="8" id="KW-1185">Reference proteome</keyword>
<dbReference type="GO" id="GO:0005125">
    <property type="term" value="F:cytokine activity"/>
    <property type="evidence" value="ECO:0007669"/>
    <property type="project" value="UniProtKB-KW"/>
</dbReference>
<dbReference type="InterPro" id="IPR008983">
    <property type="entry name" value="Tumour_necrosis_fac-like_dom"/>
</dbReference>
<comment type="subcellular location">
    <subcellularLocation>
        <location evidence="1">Membrane</location>
    </subcellularLocation>
</comment>
<evidence type="ECO:0000259" key="6">
    <source>
        <dbReference type="PROSITE" id="PS50049"/>
    </source>
</evidence>
<comment type="caution">
    <text evidence="7">The sequence shown here is derived from an EMBL/GenBank/DDBJ whole genome shotgun (WGS) entry which is preliminary data.</text>
</comment>
<gene>
    <name evidence="7" type="ORF">AGOR_G00023680</name>
</gene>
<dbReference type="SUPFAM" id="SSF49842">
    <property type="entry name" value="TNF-like"/>
    <property type="match status" value="1"/>
</dbReference>
<dbReference type="GO" id="GO:0006955">
    <property type="term" value="P:immune response"/>
    <property type="evidence" value="ECO:0007669"/>
    <property type="project" value="InterPro"/>
</dbReference>
<evidence type="ECO:0000256" key="4">
    <source>
        <dbReference type="ARBA" id="ARBA00023136"/>
    </source>
</evidence>
<dbReference type="SMART" id="SM00207">
    <property type="entry name" value="TNF"/>
    <property type="match status" value="1"/>
</dbReference>
<dbReference type="Pfam" id="PF00229">
    <property type="entry name" value="TNF"/>
    <property type="match status" value="1"/>
</dbReference>
<proteinExistence type="inferred from homology"/>
<dbReference type="PANTHER" id="PTHR11471:SF57">
    <property type="entry name" value="CD154"/>
    <property type="match status" value="1"/>
</dbReference>
<name>A0A8T3E8L0_9TELE</name>
<dbReference type="GO" id="GO:0005615">
    <property type="term" value="C:extracellular space"/>
    <property type="evidence" value="ECO:0007669"/>
    <property type="project" value="UniProtKB-KW"/>
</dbReference>
<dbReference type="OrthoDB" id="8667946at2759"/>
<dbReference type="PANTHER" id="PTHR11471">
    <property type="entry name" value="TUMOR NECROSIS FACTOR FAMILY MEMBER"/>
    <property type="match status" value="1"/>
</dbReference>
<dbReference type="PROSITE" id="PS50049">
    <property type="entry name" value="THD_2"/>
    <property type="match status" value="1"/>
</dbReference>
<evidence type="ECO:0000256" key="5">
    <source>
        <dbReference type="SAM" id="MobiDB-lite"/>
    </source>
</evidence>
<comment type="similarity">
    <text evidence="2">Belongs to the tumor necrosis factor family.</text>
</comment>
<dbReference type="Gene3D" id="2.60.120.40">
    <property type="match status" value="1"/>
</dbReference>
<reference evidence="7" key="1">
    <citation type="submission" date="2021-01" db="EMBL/GenBank/DDBJ databases">
        <authorList>
            <person name="Zahm M."/>
            <person name="Roques C."/>
            <person name="Cabau C."/>
            <person name="Klopp C."/>
            <person name="Donnadieu C."/>
            <person name="Jouanno E."/>
            <person name="Lampietro C."/>
            <person name="Louis A."/>
            <person name="Herpin A."/>
            <person name="Echchiki A."/>
            <person name="Berthelot C."/>
            <person name="Parey E."/>
            <person name="Roest-Crollius H."/>
            <person name="Braasch I."/>
            <person name="Postlethwait J."/>
            <person name="Bobe J."/>
            <person name="Montfort J."/>
            <person name="Bouchez O."/>
            <person name="Begum T."/>
            <person name="Mejri S."/>
            <person name="Adams A."/>
            <person name="Chen W.-J."/>
            <person name="Guiguen Y."/>
        </authorList>
    </citation>
    <scope>NUCLEOTIDE SEQUENCE</scope>
    <source>
        <tissue evidence="7">Blood</tissue>
    </source>
</reference>
<dbReference type="EMBL" id="JAERUA010000002">
    <property type="protein sequence ID" value="KAI1903095.1"/>
    <property type="molecule type" value="Genomic_DNA"/>
</dbReference>
<feature type="region of interest" description="Disordered" evidence="5">
    <location>
        <begin position="13"/>
        <end position="45"/>
    </location>
</feature>
<dbReference type="GO" id="GO:0005164">
    <property type="term" value="F:tumor necrosis factor receptor binding"/>
    <property type="evidence" value="ECO:0007669"/>
    <property type="project" value="InterPro"/>
</dbReference>
<organism evidence="7 8">
    <name type="scientific">Albula goreensis</name>
    <dbReference type="NCBI Taxonomy" id="1534307"/>
    <lineage>
        <taxon>Eukaryota</taxon>
        <taxon>Metazoa</taxon>
        <taxon>Chordata</taxon>
        <taxon>Craniata</taxon>
        <taxon>Vertebrata</taxon>
        <taxon>Euteleostomi</taxon>
        <taxon>Actinopterygii</taxon>
        <taxon>Neopterygii</taxon>
        <taxon>Teleostei</taxon>
        <taxon>Albuliformes</taxon>
        <taxon>Albulidae</taxon>
        <taxon>Albula</taxon>
    </lineage>
</organism>
<evidence type="ECO:0000313" key="8">
    <source>
        <dbReference type="Proteomes" id="UP000829720"/>
    </source>
</evidence>
<feature type="domain" description="THD" evidence="6">
    <location>
        <begin position="137"/>
        <end position="270"/>
    </location>
</feature>
<dbReference type="Proteomes" id="UP000829720">
    <property type="component" value="Unassembled WGS sequence"/>
</dbReference>
<dbReference type="GO" id="GO:0016020">
    <property type="term" value="C:membrane"/>
    <property type="evidence" value="ECO:0007669"/>
    <property type="project" value="UniProtKB-SubCell"/>
</dbReference>
<sequence length="274" mass="30935">MLRNPGEVSWNIRRGELQLQKSTPSKLREPRKPPPAKSRAQESSTSERCKTVVSVALFIYLLERIETANNADNSMFQTDQIVLKRLTKCGSDSLDNESLLSCNKTFKLIQNLMLKVPQNEGRVDSLSAPDPQSGLEALAHMTIQQPSGDSSKILKWNRDHSRLKNVDFFRNLLQIRISGYYYIYSQVTFSKADSSTPKAQTVMRKRRLGTALGENLLFKAFCSLRSDELCTSYNGGVVRLEQGDQLYVNVTDPTMVNYEVAATTFGLFLLNRNP</sequence>
<protein>
    <recommendedName>
        <fullName evidence="6">THD domain-containing protein</fullName>
    </recommendedName>
</protein>
<evidence type="ECO:0000256" key="2">
    <source>
        <dbReference type="ARBA" id="ARBA00008670"/>
    </source>
</evidence>